<name>A0A8S1PQ32_PARPR</name>
<proteinExistence type="predicted"/>
<keyword evidence="2" id="KW-1185">Reference proteome</keyword>
<organism evidence="1 2">
    <name type="scientific">Paramecium primaurelia</name>
    <dbReference type="NCBI Taxonomy" id="5886"/>
    <lineage>
        <taxon>Eukaryota</taxon>
        <taxon>Sar</taxon>
        <taxon>Alveolata</taxon>
        <taxon>Ciliophora</taxon>
        <taxon>Intramacronucleata</taxon>
        <taxon>Oligohymenophorea</taxon>
        <taxon>Peniculida</taxon>
        <taxon>Parameciidae</taxon>
        <taxon>Paramecium</taxon>
    </lineage>
</organism>
<dbReference type="Proteomes" id="UP000688137">
    <property type="component" value="Unassembled WGS sequence"/>
</dbReference>
<protein>
    <submittedName>
        <fullName evidence="1">Uncharacterized protein</fullName>
    </submittedName>
</protein>
<accession>A0A8S1PQ32</accession>
<comment type="caution">
    <text evidence="1">The sequence shown here is derived from an EMBL/GenBank/DDBJ whole genome shotgun (WGS) entry which is preliminary data.</text>
</comment>
<dbReference type="AlphaFoldDB" id="A0A8S1PQ32"/>
<gene>
    <name evidence="1" type="ORF">PPRIM_AZ9-3.1.T1260073</name>
</gene>
<evidence type="ECO:0000313" key="1">
    <source>
        <dbReference type="EMBL" id="CAD8105146.1"/>
    </source>
</evidence>
<sequence>MSSPYSIFRHLFSVLIERSRTFMMKIREKIFIFLKLFDCH</sequence>
<dbReference type="EMBL" id="CAJJDM010000129">
    <property type="protein sequence ID" value="CAD8105146.1"/>
    <property type="molecule type" value="Genomic_DNA"/>
</dbReference>
<reference evidence="1" key="1">
    <citation type="submission" date="2021-01" db="EMBL/GenBank/DDBJ databases">
        <authorList>
            <consortium name="Genoscope - CEA"/>
            <person name="William W."/>
        </authorList>
    </citation>
    <scope>NUCLEOTIDE SEQUENCE</scope>
</reference>
<evidence type="ECO:0000313" key="2">
    <source>
        <dbReference type="Proteomes" id="UP000688137"/>
    </source>
</evidence>